<sequence length="87" mass="9739">MFWRSVLTSAAARSFFITQEGYYGLGNAQPGDCVFVLYGGTCPFLLRSADQSTTDRFHLVGDCYLHGVMDGEAVERWAPREREVVLV</sequence>
<evidence type="ECO:0000313" key="1">
    <source>
        <dbReference type="EMBL" id="KAK0701127.1"/>
    </source>
</evidence>
<organism evidence="1 2">
    <name type="scientific">Lasiosphaeris hirsuta</name>
    <dbReference type="NCBI Taxonomy" id="260670"/>
    <lineage>
        <taxon>Eukaryota</taxon>
        <taxon>Fungi</taxon>
        <taxon>Dikarya</taxon>
        <taxon>Ascomycota</taxon>
        <taxon>Pezizomycotina</taxon>
        <taxon>Sordariomycetes</taxon>
        <taxon>Sordariomycetidae</taxon>
        <taxon>Sordariales</taxon>
        <taxon>Lasiosphaeriaceae</taxon>
        <taxon>Lasiosphaeris</taxon>
    </lineage>
</organism>
<dbReference type="Pfam" id="PF26639">
    <property type="entry name" value="Het-6_barrel"/>
    <property type="match status" value="1"/>
</dbReference>
<gene>
    <name evidence="1" type="ORF">B0H67DRAFT_500883</name>
</gene>
<evidence type="ECO:0000313" key="2">
    <source>
        <dbReference type="Proteomes" id="UP001172102"/>
    </source>
</evidence>
<dbReference type="AlphaFoldDB" id="A0AA39ZP89"/>
<keyword evidence="2" id="KW-1185">Reference proteome</keyword>
<proteinExistence type="predicted"/>
<accession>A0AA39ZP89</accession>
<reference evidence="1" key="1">
    <citation type="submission" date="2023-06" db="EMBL/GenBank/DDBJ databases">
        <title>Genome-scale phylogeny and comparative genomics of the fungal order Sordariales.</title>
        <authorList>
            <consortium name="Lawrence Berkeley National Laboratory"/>
            <person name="Hensen N."/>
            <person name="Bonometti L."/>
            <person name="Westerberg I."/>
            <person name="Brannstrom I.O."/>
            <person name="Guillou S."/>
            <person name="Cros-Aarteil S."/>
            <person name="Calhoun S."/>
            <person name="Haridas S."/>
            <person name="Kuo A."/>
            <person name="Mondo S."/>
            <person name="Pangilinan J."/>
            <person name="Riley R."/>
            <person name="Labutti K."/>
            <person name="Andreopoulos B."/>
            <person name="Lipzen A."/>
            <person name="Chen C."/>
            <person name="Yanf M."/>
            <person name="Daum C."/>
            <person name="Ng V."/>
            <person name="Clum A."/>
            <person name="Steindorff A."/>
            <person name="Ohm R."/>
            <person name="Martin F."/>
            <person name="Silar P."/>
            <person name="Natvig D."/>
            <person name="Lalanne C."/>
            <person name="Gautier V."/>
            <person name="Ament-Velasquez S.L."/>
            <person name="Kruys A."/>
            <person name="Hutchinson M.I."/>
            <person name="Powell A.J."/>
            <person name="Barry K."/>
            <person name="Miller A.N."/>
            <person name="Grigoriev I.V."/>
            <person name="Debuchy R."/>
            <person name="Gladieux P."/>
            <person name="Thoren M.H."/>
            <person name="Johannesson H."/>
        </authorList>
    </citation>
    <scope>NUCLEOTIDE SEQUENCE</scope>
    <source>
        <strain evidence="1">SMH4607-1</strain>
    </source>
</reference>
<name>A0AA39ZP89_9PEZI</name>
<dbReference type="Proteomes" id="UP001172102">
    <property type="component" value="Unassembled WGS sequence"/>
</dbReference>
<dbReference type="EMBL" id="JAUKUA010000011">
    <property type="protein sequence ID" value="KAK0701127.1"/>
    <property type="molecule type" value="Genomic_DNA"/>
</dbReference>
<protein>
    <submittedName>
        <fullName evidence="1">Uncharacterized protein</fullName>
    </submittedName>
</protein>
<comment type="caution">
    <text evidence="1">The sequence shown here is derived from an EMBL/GenBank/DDBJ whole genome shotgun (WGS) entry which is preliminary data.</text>
</comment>